<dbReference type="RefSeq" id="WP_151571787.1">
    <property type="nucleotide sequence ID" value="NZ_WBOT01000001.1"/>
</dbReference>
<dbReference type="OrthoDB" id="2988956at2"/>
<dbReference type="EMBL" id="WBOT01000001">
    <property type="protein sequence ID" value="KAB2335103.1"/>
    <property type="molecule type" value="Genomic_DNA"/>
</dbReference>
<sequence length="122" mass="14696">MTRIPEEDRDLIEKAMYLPMVVVILEKDFKVIEKAPFKLRQPYLDLVDETLRAVQRDLKGVKDQMRKKQMKVQQTSHDESFTQFSFIWKGYEEKHNYFNPAIRNRVEALLNYYLKKIKTPLT</sequence>
<dbReference type="InterPro" id="IPR058600">
    <property type="entry name" value="YhjD-like"/>
</dbReference>
<dbReference type="Pfam" id="PF26325">
    <property type="entry name" value="YhjD"/>
    <property type="match status" value="1"/>
</dbReference>
<evidence type="ECO:0000313" key="1">
    <source>
        <dbReference type="EMBL" id="KAB2335103.1"/>
    </source>
</evidence>
<keyword evidence="2" id="KW-1185">Reference proteome</keyword>
<evidence type="ECO:0008006" key="3">
    <source>
        <dbReference type="Google" id="ProtNLM"/>
    </source>
</evidence>
<name>A0A7V7RPE2_9BACI</name>
<evidence type="ECO:0000313" key="2">
    <source>
        <dbReference type="Proteomes" id="UP000441354"/>
    </source>
</evidence>
<accession>A0A7V7RPE2</accession>
<gene>
    <name evidence="1" type="ORF">F7732_00575</name>
</gene>
<organism evidence="1 2">
    <name type="scientific">Bacillus mesophilum</name>
    <dbReference type="NCBI Taxonomy" id="1071718"/>
    <lineage>
        <taxon>Bacteria</taxon>
        <taxon>Bacillati</taxon>
        <taxon>Bacillota</taxon>
        <taxon>Bacilli</taxon>
        <taxon>Bacillales</taxon>
        <taxon>Bacillaceae</taxon>
        <taxon>Bacillus</taxon>
    </lineage>
</organism>
<protein>
    <recommendedName>
        <fullName evidence="3">YhjD</fullName>
    </recommendedName>
</protein>
<proteinExistence type="predicted"/>
<comment type="caution">
    <text evidence="1">The sequence shown here is derived from an EMBL/GenBank/DDBJ whole genome shotgun (WGS) entry which is preliminary data.</text>
</comment>
<dbReference type="AlphaFoldDB" id="A0A7V7RPE2"/>
<reference evidence="1 2" key="1">
    <citation type="journal article" date="2014" name="Arch. Microbiol.">
        <title>Bacillus mesophilum sp. nov., strain IITR-54T, a novel 4-chlorobiphenyl dechlorinating bacterium.</title>
        <authorList>
            <person name="Manickam N."/>
            <person name="Singh N.K."/>
            <person name="Bajaj A."/>
            <person name="Kumar R.M."/>
            <person name="Kaur G."/>
            <person name="Kaur N."/>
            <person name="Bala M."/>
            <person name="Kumar A."/>
            <person name="Mayilraj S."/>
        </authorList>
    </citation>
    <scope>NUCLEOTIDE SEQUENCE [LARGE SCALE GENOMIC DNA]</scope>
    <source>
        <strain evidence="1 2">IITR-54</strain>
    </source>
</reference>
<dbReference type="Proteomes" id="UP000441354">
    <property type="component" value="Unassembled WGS sequence"/>
</dbReference>